<feature type="compositionally biased region" description="Polar residues" evidence="1">
    <location>
        <begin position="395"/>
        <end position="410"/>
    </location>
</feature>
<organism evidence="2 3">
    <name type="scientific">Cirrhinus mrigala</name>
    <name type="common">Mrigala</name>
    <dbReference type="NCBI Taxonomy" id="683832"/>
    <lineage>
        <taxon>Eukaryota</taxon>
        <taxon>Metazoa</taxon>
        <taxon>Chordata</taxon>
        <taxon>Craniata</taxon>
        <taxon>Vertebrata</taxon>
        <taxon>Euteleostomi</taxon>
        <taxon>Actinopterygii</taxon>
        <taxon>Neopterygii</taxon>
        <taxon>Teleostei</taxon>
        <taxon>Ostariophysi</taxon>
        <taxon>Cypriniformes</taxon>
        <taxon>Cyprinidae</taxon>
        <taxon>Labeoninae</taxon>
        <taxon>Labeonini</taxon>
        <taxon>Cirrhinus</taxon>
    </lineage>
</organism>
<feature type="compositionally biased region" description="Basic and acidic residues" evidence="1">
    <location>
        <begin position="123"/>
        <end position="132"/>
    </location>
</feature>
<evidence type="ECO:0000256" key="1">
    <source>
        <dbReference type="SAM" id="MobiDB-lite"/>
    </source>
</evidence>
<feature type="compositionally biased region" description="Polar residues" evidence="1">
    <location>
        <begin position="140"/>
        <end position="161"/>
    </location>
</feature>
<feature type="compositionally biased region" description="Basic and acidic residues" evidence="1">
    <location>
        <begin position="29"/>
        <end position="40"/>
    </location>
</feature>
<feature type="non-terminal residue" evidence="2">
    <location>
        <position position="1"/>
    </location>
</feature>
<dbReference type="AlphaFoldDB" id="A0ABD0PF11"/>
<sequence>AALETLRKNETNKTLETVSKTEFGGSERPVQDELSDKVMEDPDGQSVSDRSDSDIDPAEMEMLMDVEQSKVQQPDRNSPLIGQQNDQSQSAHEEVVGKTDSTGLKTEEGRKKNCSKQLDEEETVSKISERRITWKHGRRSSVNSNNAQQDLSVRNRSNGLFSSLAAGDMKKNGTSSQSLPSTSAPNKLPMSASTYGASAETGEPMHLDQEDDSQEIRRNSVYSQMGDDEQFLTASGRFSRKLKSPRIRRRRPNNVQSSLPSDSSRTTVNGLKPTSNAKSNENQRRESTHRVLKLGSLKNNHGTLWNVPEKKLSPVPQTHSEPGNVQKKPIKLKTQRSASIPEISSLLPSHRRSPSPPPGLDPQLHPSPLQGLLQRAKERERDRGLGKRERKKKTVSLQNSPTISASPSPSVSEGEREAEREESAVPRMISAHGWREGNVDGSEDEMKE</sequence>
<feature type="compositionally biased region" description="Basic and acidic residues" evidence="1">
    <location>
        <begin position="433"/>
        <end position="448"/>
    </location>
</feature>
<feature type="compositionally biased region" description="Polar residues" evidence="1">
    <location>
        <begin position="253"/>
        <end position="280"/>
    </location>
</feature>
<feature type="compositionally biased region" description="Basic and acidic residues" evidence="1">
    <location>
        <begin position="375"/>
        <end position="387"/>
    </location>
</feature>
<feature type="compositionally biased region" description="Polar residues" evidence="1">
    <location>
        <begin position="172"/>
        <end position="196"/>
    </location>
</feature>
<reference evidence="2 3" key="1">
    <citation type="submission" date="2024-05" db="EMBL/GenBank/DDBJ databases">
        <title>Genome sequencing and assembly of Indian major carp, Cirrhinus mrigala (Hamilton, 1822).</title>
        <authorList>
            <person name="Mohindra V."/>
            <person name="Chowdhury L.M."/>
            <person name="Lal K."/>
            <person name="Jena J.K."/>
        </authorList>
    </citation>
    <scope>NUCLEOTIDE SEQUENCE [LARGE SCALE GENOMIC DNA]</scope>
    <source>
        <strain evidence="2">CM1030</strain>
        <tissue evidence="2">Blood</tissue>
    </source>
</reference>
<gene>
    <name evidence="2" type="ORF">M9458_032980</name>
</gene>
<dbReference type="Proteomes" id="UP001529510">
    <property type="component" value="Unassembled WGS sequence"/>
</dbReference>
<feature type="compositionally biased region" description="Acidic residues" evidence="1">
    <location>
        <begin position="54"/>
        <end position="64"/>
    </location>
</feature>
<dbReference type="EMBL" id="JAMKFB020000016">
    <property type="protein sequence ID" value="KAL0172669.1"/>
    <property type="molecule type" value="Genomic_DNA"/>
</dbReference>
<accession>A0ABD0PF11</accession>
<feature type="compositionally biased region" description="Basic and acidic residues" evidence="1">
    <location>
        <begin position="413"/>
        <end position="424"/>
    </location>
</feature>
<proteinExistence type="predicted"/>
<feature type="compositionally biased region" description="Polar residues" evidence="1">
    <location>
        <begin position="69"/>
        <end position="90"/>
    </location>
</feature>
<feature type="compositionally biased region" description="Basic and acidic residues" evidence="1">
    <location>
        <begin position="1"/>
        <end position="13"/>
    </location>
</feature>
<feature type="compositionally biased region" description="Basic and acidic residues" evidence="1">
    <location>
        <begin position="203"/>
        <end position="218"/>
    </location>
</feature>
<evidence type="ECO:0000313" key="3">
    <source>
        <dbReference type="Proteomes" id="UP001529510"/>
    </source>
</evidence>
<comment type="caution">
    <text evidence="2">The sequence shown here is derived from an EMBL/GenBank/DDBJ whole genome shotgun (WGS) entry which is preliminary data.</text>
</comment>
<name>A0ABD0PF11_CIRMR</name>
<evidence type="ECO:0000313" key="2">
    <source>
        <dbReference type="EMBL" id="KAL0172669.1"/>
    </source>
</evidence>
<keyword evidence="3" id="KW-1185">Reference proteome</keyword>
<feature type="non-terminal residue" evidence="2">
    <location>
        <position position="448"/>
    </location>
</feature>
<feature type="region of interest" description="Disordered" evidence="1">
    <location>
        <begin position="1"/>
        <end position="448"/>
    </location>
</feature>
<protein>
    <submittedName>
        <fullName evidence="2">Uncharacterized protein</fullName>
    </submittedName>
</protein>
<feature type="compositionally biased region" description="Basic residues" evidence="1">
    <location>
        <begin position="238"/>
        <end position="252"/>
    </location>
</feature>